<organism evidence="4 5">
    <name type="scientific">Marinifilum flexuosum</name>
    <dbReference type="NCBI Taxonomy" id="1117708"/>
    <lineage>
        <taxon>Bacteria</taxon>
        <taxon>Pseudomonadati</taxon>
        <taxon>Bacteroidota</taxon>
        <taxon>Bacteroidia</taxon>
        <taxon>Marinilabiliales</taxon>
        <taxon>Marinifilaceae</taxon>
    </lineage>
</organism>
<evidence type="ECO:0000313" key="4">
    <source>
        <dbReference type="EMBL" id="RKE04611.1"/>
    </source>
</evidence>
<keyword evidence="2" id="KW-0812">Transmembrane</keyword>
<keyword evidence="2" id="KW-0472">Membrane</keyword>
<feature type="domain" description="Bacterial sugar transferase" evidence="3">
    <location>
        <begin position="7"/>
        <end position="182"/>
    </location>
</feature>
<protein>
    <submittedName>
        <fullName evidence="4">O-antigen biosynthesis protein WbqP</fullName>
    </submittedName>
</protein>
<name>A0A419XA42_9BACT</name>
<evidence type="ECO:0000256" key="2">
    <source>
        <dbReference type="SAM" id="Phobius"/>
    </source>
</evidence>
<dbReference type="GO" id="GO:0016780">
    <property type="term" value="F:phosphotransferase activity, for other substituted phosphate groups"/>
    <property type="evidence" value="ECO:0007669"/>
    <property type="project" value="TreeGrafter"/>
</dbReference>
<reference evidence="4 5" key="1">
    <citation type="submission" date="2018-09" db="EMBL/GenBank/DDBJ databases">
        <title>Genomic Encyclopedia of Archaeal and Bacterial Type Strains, Phase II (KMG-II): from individual species to whole genera.</title>
        <authorList>
            <person name="Goeker M."/>
        </authorList>
    </citation>
    <scope>NUCLEOTIDE SEQUENCE [LARGE SCALE GENOMIC DNA]</scope>
    <source>
        <strain evidence="4 5">DSM 21950</strain>
    </source>
</reference>
<dbReference type="InterPro" id="IPR003362">
    <property type="entry name" value="Bact_transf"/>
</dbReference>
<keyword evidence="5" id="KW-1185">Reference proteome</keyword>
<proteinExistence type="inferred from homology"/>
<dbReference type="Proteomes" id="UP000284531">
    <property type="component" value="Unassembled WGS sequence"/>
</dbReference>
<dbReference type="Pfam" id="PF02397">
    <property type="entry name" value="Bac_transf"/>
    <property type="match status" value="1"/>
</dbReference>
<sequence length="188" mass="21026">MYRFLFKRLIDILIALPSIIVLSPIILITAIVIKLQDGGPAIFKQARVGLKGEDFTLLKFRSMPVNTANVASSETHKLTITPFGKFIRRSNIDELPQLFNILRGDMSIVGPRPALASQEQLVNLRLENGAYDCKPGLTGLAQINSYDNMPVNVKAEWDIKYAQRITFGADLKIIFSTFGYLLKPPPTY</sequence>
<dbReference type="RefSeq" id="WP_120239371.1">
    <property type="nucleotide sequence ID" value="NZ_RAPQ01000008.1"/>
</dbReference>
<accession>A0A419XA42</accession>
<dbReference type="PANTHER" id="PTHR30576">
    <property type="entry name" value="COLANIC BIOSYNTHESIS UDP-GLUCOSE LIPID CARRIER TRANSFERASE"/>
    <property type="match status" value="1"/>
</dbReference>
<dbReference type="PANTHER" id="PTHR30576:SF10">
    <property type="entry name" value="SLL5057 PROTEIN"/>
    <property type="match status" value="1"/>
</dbReference>
<comment type="similarity">
    <text evidence="1">Belongs to the bacterial sugar transferase family.</text>
</comment>
<evidence type="ECO:0000259" key="3">
    <source>
        <dbReference type="Pfam" id="PF02397"/>
    </source>
</evidence>
<dbReference type="OrthoDB" id="9808602at2"/>
<gene>
    <name evidence="4" type="ORF">BXY64_1638</name>
</gene>
<dbReference type="EMBL" id="RAPQ01000008">
    <property type="protein sequence ID" value="RKE04611.1"/>
    <property type="molecule type" value="Genomic_DNA"/>
</dbReference>
<evidence type="ECO:0000256" key="1">
    <source>
        <dbReference type="ARBA" id="ARBA00006464"/>
    </source>
</evidence>
<feature type="transmembrane region" description="Helical" evidence="2">
    <location>
        <begin position="12"/>
        <end position="33"/>
    </location>
</feature>
<evidence type="ECO:0000313" key="5">
    <source>
        <dbReference type="Proteomes" id="UP000284531"/>
    </source>
</evidence>
<dbReference type="AlphaFoldDB" id="A0A419XA42"/>
<comment type="caution">
    <text evidence="4">The sequence shown here is derived from an EMBL/GenBank/DDBJ whole genome shotgun (WGS) entry which is preliminary data.</text>
</comment>
<keyword evidence="2" id="KW-1133">Transmembrane helix</keyword>